<dbReference type="Pfam" id="PF11320">
    <property type="entry name" value="DUF3122"/>
    <property type="match status" value="1"/>
</dbReference>
<evidence type="ECO:0000313" key="1">
    <source>
        <dbReference type="EMBL" id="ABG53592.1"/>
    </source>
</evidence>
<name>Q10VY2_TRIEI</name>
<dbReference type="InterPro" id="IPR021469">
    <property type="entry name" value="DUF3122"/>
</dbReference>
<dbReference type="HOGENOM" id="CLU_110216_0_0_3"/>
<dbReference type="AlphaFoldDB" id="Q10VY2"/>
<dbReference type="OrthoDB" id="463245at2"/>
<organism evidence="1">
    <name type="scientific">Trichodesmium erythraeum (strain IMS101)</name>
    <dbReference type="NCBI Taxonomy" id="203124"/>
    <lineage>
        <taxon>Bacteria</taxon>
        <taxon>Bacillati</taxon>
        <taxon>Cyanobacteriota</taxon>
        <taxon>Cyanophyceae</taxon>
        <taxon>Oscillatoriophycideae</taxon>
        <taxon>Oscillatoriales</taxon>
        <taxon>Microcoleaceae</taxon>
        <taxon>Trichodesmium</taxon>
    </lineage>
</organism>
<dbReference type="EMBL" id="CP000393">
    <property type="protein sequence ID" value="ABG53592.1"/>
    <property type="molecule type" value="Genomic_DNA"/>
</dbReference>
<dbReference type="RefSeq" id="WP_011613909.1">
    <property type="nucleotide sequence ID" value="NC_008312.1"/>
</dbReference>
<reference evidence="1" key="1">
    <citation type="submission" date="2006-06" db="EMBL/GenBank/DDBJ databases">
        <title>Complete sequence of Trichodesmium erythraeum IMS101.</title>
        <authorList>
            <consortium name="US DOE Joint Genome Institute"/>
            <person name="Copeland A."/>
            <person name="Lucas S."/>
            <person name="Lapidus A."/>
            <person name="Barry K."/>
            <person name="Detter J.C."/>
            <person name="Glavina del Rio T."/>
            <person name="Hammon N."/>
            <person name="Israni S."/>
            <person name="Dalin E."/>
            <person name="Tice H."/>
            <person name="Pitluck S."/>
            <person name="Kiss H."/>
            <person name="Munk A.C."/>
            <person name="Brettin T."/>
            <person name="Bruce D."/>
            <person name="Han C."/>
            <person name="Tapia R."/>
            <person name="Gilna P."/>
            <person name="Schmutz J."/>
            <person name="Larimer F."/>
            <person name="Land M."/>
            <person name="Hauser L."/>
            <person name="Kyrpides N."/>
            <person name="Kim E."/>
            <person name="Richardson P."/>
        </authorList>
    </citation>
    <scope>NUCLEOTIDE SEQUENCE [LARGE SCALE GENOMIC DNA]</scope>
    <source>
        <strain evidence="1">IMS101</strain>
    </source>
</reference>
<accession>Q10VY2</accession>
<evidence type="ECO:0008006" key="2">
    <source>
        <dbReference type="Google" id="ProtNLM"/>
    </source>
</evidence>
<protein>
    <recommendedName>
        <fullName evidence="2">DUF3122 domain-containing protein</fullName>
    </recommendedName>
</protein>
<gene>
    <name evidence="1" type="ordered locus">Tery_4619</name>
</gene>
<proteinExistence type="predicted"/>
<sequence length="166" mass="19246">MRKITLIFTLILSLYLIIFNPQNALASIHKYPESSIQIMYRSQQSLRDISDRAWQAVLYKRIKSGQLKNLNLRLVGFPGMIKLANSQKLQITTGTGKVWKADNVLLDSSFPPNVAEYNFLEVMKNLDYDTPLRLHLSLQDSSIAEIVVPIFAVKEWRQLFEKIDFW</sequence>
<dbReference type="eggNOG" id="ENOG5032U3M">
    <property type="taxonomic scope" value="Bacteria"/>
</dbReference>
<dbReference type="KEGG" id="ter:Tery_4619"/>